<organism evidence="1 2">
    <name type="scientific">Corynebacterium pyruviciproducens</name>
    <dbReference type="NCBI Taxonomy" id="598660"/>
    <lineage>
        <taxon>Bacteria</taxon>
        <taxon>Bacillati</taxon>
        <taxon>Actinomycetota</taxon>
        <taxon>Actinomycetes</taxon>
        <taxon>Mycobacteriales</taxon>
        <taxon>Corynebacteriaceae</taxon>
        <taxon>Corynebacterium</taxon>
    </lineage>
</organism>
<dbReference type="InterPro" id="IPR049249">
    <property type="entry name" value="DUF6882"/>
</dbReference>
<reference evidence="1" key="1">
    <citation type="submission" date="2017-12" db="EMBL/GenBank/DDBJ databases">
        <authorList>
            <person name="Thomas-White K."/>
            <person name="Wolfe A.J."/>
        </authorList>
    </citation>
    <scope>NUCLEOTIDE SEQUENCE</scope>
    <source>
        <strain evidence="1">UMB0763</strain>
    </source>
</reference>
<dbReference type="Proteomes" id="UP000234560">
    <property type="component" value="Chromosome"/>
</dbReference>
<name>A0AAF1BRJ8_9CORY</name>
<sequence>MSTIEPHEYQPQQPVARVGVDKLPLPRTLGEVIADGIITRVGSTVPTTDVTSVQLGTDENTVRIVTSRGTQDFDALVLATIDGDTMRWVAPEVAERGLGIPELTTTEPQPLRDELFTAACALFNAGPVVLIPRAATQPARGVWKRVGSLLSRWTTEEPAPGSECVAVLVNGTRLPPREAILAASTFLINKPNLARRALATYLHRNPARIELHVHPHGHLVGIGDADLDSLTAKAAPASAAAQASLVRAMGNTPPRLSDDMATVAFPNAGAARCVPVATVTAGTWTWAWADGTLPRSAAFKLRQFGERNGIFPLVATHLAKSVADDLKFTEVAKAIFGLPGHAWVPLTDTTSVLVLFHPLDAGL</sequence>
<reference evidence="1" key="2">
    <citation type="submission" date="2023-10" db="EMBL/GenBank/DDBJ databases">
        <authorList>
            <person name="Choi B."/>
        </authorList>
    </citation>
    <scope>NUCLEOTIDE SEQUENCE</scope>
    <source>
        <strain evidence="1">UMB0763</strain>
    </source>
</reference>
<dbReference type="EMBL" id="CP136958">
    <property type="protein sequence ID" value="WOT01294.1"/>
    <property type="molecule type" value="Genomic_DNA"/>
</dbReference>
<gene>
    <name evidence="1" type="ORF">CYJ47_08375</name>
</gene>
<dbReference type="Pfam" id="PF21813">
    <property type="entry name" value="DUF6882"/>
    <property type="match status" value="1"/>
</dbReference>
<dbReference type="AlphaFoldDB" id="A0AAF1BRJ8"/>
<evidence type="ECO:0000313" key="2">
    <source>
        <dbReference type="Proteomes" id="UP000234560"/>
    </source>
</evidence>
<evidence type="ECO:0000313" key="1">
    <source>
        <dbReference type="EMBL" id="WOT01294.1"/>
    </source>
</evidence>
<dbReference type="RefSeq" id="WP_101679196.1">
    <property type="nucleotide sequence ID" value="NZ_CAMIHY010000101.1"/>
</dbReference>
<dbReference type="KEGG" id="cpyr:CYJ47_08375"/>
<protein>
    <submittedName>
        <fullName evidence="1">Uncharacterized protein</fullName>
    </submittedName>
</protein>
<proteinExistence type="predicted"/>
<accession>A0AAF1BRJ8</accession>